<dbReference type="EC" id="6.1.1.1" evidence="8"/>
<organism evidence="9 10">
    <name type="scientific">Pyrobaculum arsenaticum</name>
    <dbReference type="NCBI Taxonomy" id="121277"/>
    <lineage>
        <taxon>Archaea</taxon>
        <taxon>Thermoproteota</taxon>
        <taxon>Thermoprotei</taxon>
        <taxon>Thermoproteales</taxon>
        <taxon>Thermoproteaceae</taxon>
        <taxon>Pyrobaculum</taxon>
    </lineage>
</organism>
<dbReference type="GO" id="GO:0005737">
    <property type="term" value="C:cytoplasm"/>
    <property type="evidence" value="ECO:0007669"/>
    <property type="project" value="UniProtKB-SubCell"/>
</dbReference>
<evidence type="ECO:0000256" key="8">
    <source>
        <dbReference type="HAMAP-Rule" id="MF_02009"/>
    </source>
</evidence>
<comment type="catalytic activity">
    <reaction evidence="7 8">
        <text>tRNA(Tyr) + L-tyrosine + ATP = L-tyrosyl-tRNA(Tyr) + AMP + diphosphate + H(+)</text>
        <dbReference type="Rhea" id="RHEA:10220"/>
        <dbReference type="Rhea" id="RHEA-COMP:9706"/>
        <dbReference type="Rhea" id="RHEA-COMP:9707"/>
        <dbReference type="ChEBI" id="CHEBI:15378"/>
        <dbReference type="ChEBI" id="CHEBI:30616"/>
        <dbReference type="ChEBI" id="CHEBI:33019"/>
        <dbReference type="ChEBI" id="CHEBI:58315"/>
        <dbReference type="ChEBI" id="CHEBI:78442"/>
        <dbReference type="ChEBI" id="CHEBI:78536"/>
        <dbReference type="ChEBI" id="CHEBI:456215"/>
        <dbReference type="EC" id="6.1.1.1"/>
    </reaction>
</comment>
<protein>
    <recommendedName>
        <fullName evidence="8">Tyrosine--tRNA ligase</fullName>
        <ecNumber evidence="8">6.1.1.1</ecNumber>
    </recommendedName>
    <alternativeName>
        <fullName evidence="8">Tyrosyl-tRNA synthetase</fullName>
        <shortName evidence="8">TyrRS</shortName>
    </alternativeName>
</protein>
<dbReference type="InterPro" id="IPR002305">
    <property type="entry name" value="aa-tRNA-synth_Ic"/>
</dbReference>
<keyword evidence="6 8" id="KW-0030">Aminoacyl-tRNA synthetase</keyword>
<dbReference type="SUPFAM" id="SSF52374">
    <property type="entry name" value="Nucleotidylyl transferase"/>
    <property type="match status" value="1"/>
</dbReference>
<evidence type="ECO:0000256" key="5">
    <source>
        <dbReference type="ARBA" id="ARBA00022917"/>
    </source>
</evidence>
<dbReference type="EMBL" id="JAAVJF010000004">
    <property type="protein sequence ID" value="NYR16152.1"/>
    <property type="molecule type" value="Genomic_DNA"/>
</dbReference>
<feature type="binding site" evidence="8">
    <location>
        <position position="173"/>
    </location>
    <ligand>
        <name>L-tyrosine</name>
        <dbReference type="ChEBI" id="CHEBI:58315"/>
    </ligand>
</feature>
<evidence type="ECO:0000256" key="6">
    <source>
        <dbReference type="ARBA" id="ARBA00023146"/>
    </source>
</evidence>
<dbReference type="Gene3D" id="3.40.50.620">
    <property type="entry name" value="HUPs"/>
    <property type="match status" value="2"/>
</dbReference>
<dbReference type="GO" id="GO:0004831">
    <property type="term" value="F:tyrosine-tRNA ligase activity"/>
    <property type="evidence" value="ECO:0007669"/>
    <property type="project" value="UniProtKB-UniRule"/>
</dbReference>
<comment type="caution">
    <text evidence="9">The sequence shown here is derived from an EMBL/GenBank/DDBJ whole genome shotgun (WGS) entry which is preliminary data.</text>
</comment>
<dbReference type="PANTHER" id="PTHR46264">
    <property type="entry name" value="TYROSINE-TRNA LIGASE"/>
    <property type="match status" value="1"/>
</dbReference>
<gene>
    <name evidence="8" type="primary">tyrS</name>
    <name evidence="9" type="ORF">HC235_09470</name>
</gene>
<dbReference type="InterPro" id="IPR023678">
    <property type="entry name" value="Tyr-tRNA-ligase_4"/>
</dbReference>
<dbReference type="Pfam" id="PF00579">
    <property type="entry name" value="tRNA-synt_1b"/>
    <property type="match status" value="1"/>
</dbReference>
<dbReference type="GO" id="GO:0005524">
    <property type="term" value="F:ATP binding"/>
    <property type="evidence" value="ECO:0007669"/>
    <property type="project" value="UniProtKB-UniRule"/>
</dbReference>
<feature type="short sequence motif" description="'KMSKS' region" evidence="8">
    <location>
        <begin position="246"/>
        <end position="250"/>
    </location>
</feature>
<comment type="similarity">
    <text evidence="8">Belongs to the class-I aminoacyl-tRNA synthetase family. TyrS type 4 subfamily.</text>
</comment>
<dbReference type="HAMAP" id="MF_02009">
    <property type="entry name" value="Tyr_tRNA_synth_type4"/>
    <property type="match status" value="1"/>
</dbReference>
<dbReference type="NCBIfam" id="NF006330">
    <property type="entry name" value="PRK08560.1"/>
    <property type="match status" value="1"/>
</dbReference>
<keyword evidence="1 8" id="KW-0963">Cytoplasm</keyword>
<dbReference type="InterPro" id="IPR023617">
    <property type="entry name" value="Tyr-tRNA-ligase_arc/euk-type"/>
</dbReference>
<keyword evidence="5 8" id="KW-0648">Protein biosynthesis</keyword>
<keyword evidence="3 8" id="KW-0547">Nucleotide-binding</keyword>
<dbReference type="GO" id="GO:0006437">
    <property type="term" value="P:tyrosyl-tRNA aminoacylation"/>
    <property type="evidence" value="ECO:0007669"/>
    <property type="project" value="UniProtKB-UniRule"/>
</dbReference>
<evidence type="ECO:0000256" key="1">
    <source>
        <dbReference type="ARBA" id="ARBA00022490"/>
    </source>
</evidence>
<comment type="subunit">
    <text evidence="8">Homodimer.</text>
</comment>
<sequence>MDVESRLSLILRYPAEEVITVEELKEILQAGYKLNHYIGFEISGFIHIGTGVVSMSKVVDLQKAGVRTQILLADIHSWLNNKLGGDLETIRRVAVTYYVETFKKIIEVLGGDPDGTRFVLGSDLYHHNDEYWLLLMDITRHLTLSQVRHSLTILGRKMGESIPLAYLVYPPLQVADVFALGAHIPHGGIDQRRAHILAREVAHKIRFYPLEVDGKRVKPVALHHRLLPALNISAKPASKEELSELKMSKSIPQSAIFVHDSPEEIKQKIAKAYCPPREVEYNPVLELLRVSAFREERKTPFVIRRPAQYGGDVEVWSYQELEGLYREGKIHPADLKNAAAEALAGLLEPVYKFFQGPGAKLLEEMKNITITR</sequence>
<feature type="binding site" evidence="8">
    <location>
        <position position="37"/>
    </location>
    <ligand>
        <name>L-tyrosine</name>
        <dbReference type="ChEBI" id="CHEBI:58315"/>
    </ligand>
</feature>
<dbReference type="AlphaFoldDB" id="A0A7L4PBN2"/>
<comment type="function">
    <text evidence="8">Catalyzes the attachment of tyrosine to tRNA(Tyr) in a two-step reaction: tyrosine is first activated by ATP to form Tyr-AMP and then transferred to the acceptor end of tRNA(Tyr).</text>
</comment>
<dbReference type="GeneID" id="5056403"/>
<dbReference type="RefSeq" id="WP_011901737.1">
    <property type="nucleotide sequence ID" value="NZ_JAAVJF010000004.1"/>
</dbReference>
<evidence type="ECO:0000256" key="4">
    <source>
        <dbReference type="ARBA" id="ARBA00022840"/>
    </source>
</evidence>
<evidence type="ECO:0000256" key="7">
    <source>
        <dbReference type="ARBA" id="ARBA00048248"/>
    </source>
</evidence>
<dbReference type="InterPro" id="IPR050489">
    <property type="entry name" value="Tyr-tRNA_synthase"/>
</dbReference>
<keyword evidence="10" id="KW-1185">Reference proteome</keyword>
<dbReference type="PIRSF" id="PIRSF006588">
    <property type="entry name" value="TyrRS_arch_euk"/>
    <property type="match status" value="1"/>
</dbReference>
<feature type="binding site" evidence="8">
    <location>
        <position position="176"/>
    </location>
    <ligand>
        <name>L-tyrosine</name>
        <dbReference type="ChEBI" id="CHEBI:58315"/>
    </ligand>
</feature>
<proteinExistence type="inferred from homology"/>
<feature type="binding site" evidence="8">
    <location>
        <position position="169"/>
    </location>
    <ligand>
        <name>L-tyrosine</name>
        <dbReference type="ChEBI" id="CHEBI:58315"/>
    </ligand>
</feature>
<feature type="binding site" evidence="8">
    <location>
        <position position="191"/>
    </location>
    <ligand>
        <name>L-tyrosine</name>
        <dbReference type="ChEBI" id="CHEBI:58315"/>
    </ligand>
</feature>
<dbReference type="OMA" id="RKIHMLA"/>
<evidence type="ECO:0000313" key="9">
    <source>
        <dbReference type="EMBL" id="NYR16152.1"/>
    </source>
</evidence>
<dbReference type="InterPro" id="IPR014729">
    <property type="entry name" value="Rossmann-like_a/b/a_fold"/>
</dbReference>
<evidence type="ECO:0000256" key="3">
    <source>
        <dbReference type="ARBA" id="ARBA00022741"/>
    </source>
</evidence>
<dbReference type="SMR" id="A0A7L4PBN2"/>
<dbReference type="PANTHER" id="PTHR46264:SF4">
    <property type="entry name" value="TYROSINE--TRNA LIGASE, CYTOPLASMIC"/>
    <property type="match status" value="1"/>
</dbReference>
<evidence type="ECO:0000256" key="2">
    <source>
        <dbReference type="ARBA" id="ARBA00022598"/>
    </source>
</evidence>
<comment type="subcellular location">
    <subcellularLocation>
        <location evidence="8">Cytoplasm</location>
    </subcellularLocation>
</comment>
<name>A0A7L4PBN2_9CREN</name>
<accession>A0A7L4PBN2</accession>
<keyword evidence="2 8" id="KW-0436">Ligase</keyword>
<keyword evidence="4 8" id="KW-0067">ATP-binding</keyword>
<evidence type="ECO:0000313" key="10">
    <source>
        <dbReference type="Proteomes" id="UP000554766"/>
    </source>
</evidence>
<reference evidence="9 10" key="1">
    <citation type="journal article" date="2020" name="Nat. Commun.">
        <title>The structures of two archaeal type IV pili illuminate evolutionary relationships.</title>
        <authorList>
            <person name="Wang F."/>
            <person name="Baquero D.P."/>
            <person name="Su Z."/>
            <person name="Beltran L.C."/>
            <person name="Prangishvili D."/>
            <person name="Krupovic M."/>
            <person name="Egelman E.H."/>
        </authorList>
    </citation>
    <scope>NUCLEOTIDE SEQUENCE [LARGE SCALE GENOMIC DNA]</scope>
    <source>
        <strain evidence="9 10">2GA</strain>
    </source>
</reference>
<feature type="binding site" evidence="8">
    <location>
        <position position="249"/>
    </location>
    <ligand>
        <name>ATP</name>
        <dbReference type="ChEBI" id="CHEBI:30616"/>
    </ligand>
</feature>
<dbReference type="Proteomes" id="UP000554766">
    <property type="component" value="Unassembled WGS sequence"/>
</dbReference>